<reference evidence="2 3" key="4">
    <citation type="journal article" date="2011" name="BMC Genomics">
        <title>RNA-Seq improves annotation of protein-coding genes in the cucumber genome.</title>
        <authorList>
            <person name="Li Z."/>
            <person name="Zhang Z."/>
            <person name="Yan P."/>
            <person name="Huang S."/>
            <person name="Fei Z."/>
            <person name="Lin K."/>
        </authorList>
    </citation>
    <scope>NUCLEOTIDE SEQUENCE [LARGE SCALE GENOMIC DNA]</scope>
    <source>
        <strain evidence="3">cv. 9930</strain>
    </source>
</reference>
<keyword evidence="1" id="KW-0812">Transmembrane</keyword>
<feature type="transmembrane region" description="Helical" evidence="1">
    <location>
        <begin position="74"/>
        <end position="98"/>
    </location>
</feature>
<proteinExistence type="predicted"/>
<protein>
    <submittedName>
        <fullName evidence="2">Uncharacterized protein</fullName>
    </submittedName>
</protein>
<reference evidence="2 3" key="1">
    <citation type="journal article" date="2009" name="Nat. Genet.">
        <title>The genome of the cucumber, Cucumis sativus L.</title>
        <authorList>
            <person name="Huang S."/>
            <person name="Li R."/>
            <person name="Zhang Z."/>
            <person name="Li L."/>
            <person name="Gu X."/>
            <person name="Fan W."/>
            <person name="Lucas W.J."/>
            <person name="Wang X."/>
            <person name="Xie B."/>
            <person name="Ni P."/>
            <person name="Ren Y."/>
            <person name="Zhu H."/>
            <person name="Li J."/>
            <person name="Lin K."/>
            <person name="Jin W."/>
            <person name="Fei Z."/>
            <person name="Li G."/>
            <person name="Staub J."/>
            <person name="Kilian A."/>
            <person name="van der Vossen E.A."/>
            <person name="Wu Y."/>
            <person name="Guo J."/>
            <person name="He J."/>
            <person name="Jia Z."/>
            <person name="Ren Y."/>
            <person name="Tian G."/>
            <person name="Lu Y."/>
            <person name="Ruan J."/>
            <person name="Qian W."/>
            <person name="Wang M."/>
            <person name="Huang Q."/>
            <person name="Li B."/>
            <person name="Xuan Z."/>
            <person name="Cao J."/>
            <person name="Asan"/>
            <person name="Wu Z."/>
            <person name="Zhang J."/>
            <person name="Cai Q."/>
            <person name="Bai Y."/>
            <person name="Zhao B."/>
            <person name="Han Y."/>
            <person name="Li Y."/>
            <person name="Li X."/>
            <person name="Wang S."/>
            <person name="Shi Q."/>
            <person name="Liu S."/>
            <person name="Cho W.K."/>
            <person name="Kim J.Y."/>
            <person name="Xu Y."/>
            <person name="Heller-Uszynska K."/>
            <person name="Miao H."/>
            <person name="Cheng Z."/>
            <person name="Zhang S."/>
            <person name="Wu J."/>
            <person name="Yang Y."/>
            <person name="Kang H."/>
            <person name="Li M."/>
            <person name="Liang H."/>
            <person name="Ren X."/>
            <person name="Shi Z."/>
            <person name="Wen M."/>
            <person name="Jian M."/>
            <person name="Yang H."/>
            <person name="Zhang G."/>
            <person name="Yang Z."/>
            <person name="Chen R."/>
            <person name="Liu S."/>
            <person name="Li J."/>
            <person name="Ma L."/>
            <person name="Liu H."/>
            <person name="Zhou Y."/>
            <person name="Zhao J."/>
            <person name="Fang X."/>
            <person name="Li G."/>
            <person name="Fang L."/>
            <person name="Li Y."/>
            <person name="Liu D."/>
            <person name="Zheng H."/>
            <person name="Zhang Y."/>
            <person name="Qin N."/>
            <person name="Li Z."/>
            <person name="Yang G."/>
            <person name="Yang S."/>
            <person name="Bolund L."/>
            <person name="Kristiansen K."/>
            <person name="Zheng H."/>
            <person name="Li S."/>
            <person name="Zhang X."/>
            <person name="Yang H."/>
            <person name="Wang J."/>
            <person name="Sun R."/>
            <person name="Zhang B."/>
            <person name="Jiang S."/>
            <person name="Wang J."/>
            <person name="Du Y."/>
            <person name="Li S."/>
        </authorList>
    </citation>
    <scope>NUCLEOTIDE SEQUENCE [LARGE SCALE GENOMIC DNA]</scope>
    <source>
        <strain evidence="3">cv. 9930</strain>
    </source>
</reference>
<name>A0A0A0LQW1_CUCSA</name>
<keyword evidence="1" id="KW-0472">Membrane</keyword>
<dbReference type="AlphaFoldDB" id="A0A0A0LQW1"/>
<evidence type="ECO:0000313" key="2">
    <source>
        <dbReference type="EMBL" id="KGN63187.1"/>
    </source>
</evidence>
<reference evidence="2 3" key="2">
    <citation type="journal article" date="2009" name="PLoS ONE">
        <title>An integrated genetic and cytogenetic map of the cucumber genome.</title>
        <authorList>
            <person name="Ren Y."/>
            <person name="Zhang Z."/>
            <person name="Liu J."/>
            <person name="Staub J.E."/>
            <person name="Han Y."/>
            <person name="Cheng Z."/>
            <person name="Li X."/>
            <person name="Lu J."/>
            <person name="Miao H."/>
            <person name="Kang H."/>
            <person name="Xie B."/>
            <person name="Gu X."/>
            <person name="Wang X."/>
            <person name="Du Y."/>
            <person name="Jin W."/>
            <person name="Huang S."/>
        </authorList>
    </citation>
    <scope>NUCLEOTIDE SEQUENCE [LARGE SCALE GENOMIC DNA]</scope>
    <source>
        <strain evidence="3">cv. 9930</strain>
    </source>
</reference>
<keyword evidence="1" id="KW-1133">Transmembrane helix</keyword>
<evidence type="ECO:0000313" key="3">
    <source>
        <dbReference type="Proteomes" id="UP000029981"/>
    </source>
</evidence>
<accession>A0A0A0LQW1</accession>
<reference evidence="2 3" key="3">
    <citation type="journal article" date="2010" name="BMC Genomics">
        <title>Transcriptome sequencing and comparative analysis of cucumber flowers with different sex types.</title>
        <authorList>
            <person name="Guo S."/>
            <person name="Zheng Y."/>
            <person name="Joung J.G."/>
            <person name="Liu S."/>
            <person name="Zhang Z."/>
            <person name="Crasta O.R."/>
            <person name="Sobral B.W."/>
            <person name="Xu Y."/>
            <person name="Huang S."/>
            <person name="Fei Z."/>
        </authorList>
    </citation>
    <scope>NUCLEOTIDE SEQUENCE [LARGE SCALE GENOMIC DNA]</scope>
    <source>
        <strain evidence="3">cv. 9930</strain>
    </source>
</reference>
<keyword evidence="3" id="KW-1185">Reference proteome</keyword>
<gene>
    <name evidence="2" type="ORF">Csa_2G408330</name>
</gene>
<sequence>MGSAARSWTCLGPYGRFSRSLDVGQTQAANRGPRVWAARNIGHGRARMVCLYGLSGAHAHDVACAMLRRAWATIWVVCGCLAYRLAMCLGLMVGVGAWRL</sequence>
<dbReference type="Gramene" id="KGN63187">
    <property type="protein sequence ID" value="KGN63187"/>
    <property type="gene ID" value="Csa_2G408330"/>
</dbReference>
<evidence type="ECO:0000256" key="1">
    <source>
        <dbReference type="SAM" id="Phobius"/>
    </source>
</evidence>
<dbReference type="Proteomes" id="UP000029981">
    <property type="component" value="Chromosome 2"/>
</dbReference>
<organism evidence="2 3">
    <name type="scientific">Cucumis sativus</name>
    <name type="common">Cucumber</name>
    <dbReference type="NCBI Taxonomy" id="3659"/>
    <lineage>
        <taxon>Eukaryota</taxon>
        <taxon>Viridiplantae</taxon>
        <taxon>Streptophyta</taxon>
        <taxon>Embryophyta</taxon>
        <taxon>Tracheophyta</taxon>
        <taxon>Spermatophyta</taxon>
        <taxon>Magnoliopsida</taxon>
        <taxon>eudicotyledons</taxon>
        <taxon>Gunneridae</taxon>
        <taxon>Pentapetalae</taxon>
        <taxon>rosids</taxon>
        <taxon>fabids</taxon>
        <taxon>Cucurbitales</taxon>
        <taxon>Cucurbitaceae</taxon>
        <taxon>Benincaseae</taxon>
        <taxon>Cucumis</taxon>
    </lineage>
</organism>
<dbReference type="EMBL" id="CM002923">
    <property type="protein sequence ID" value="KGN63187.1"/>
    <property type="molecule type" value="Genomic_DNA"/>
</dbReference>